<name>A0A2B4SZS8_STYPI</name>
<dbReference type="InterPro" id="IPR035983">
    <property type="entry name" value="Hect_E3_ubiquitin_ligase"/>
</dbReference>
<evidence type="ECO:0008006" key="3">
    <source>
        <dbReference type="Google" id="ProtNLM"/>
    </source>
</evidence>
<dbReference type="GO" id="GO:0004842">
    <property type="term" value="F:ubiquitin-protein transferase activity"/>
    <property type="evidence" value="ECO:0007669"/>
    <property type="project" value="InterPro"/>
</dbReference>
<dbReference type="OrthoDB" id="5985187at2759"/>
<dbReference type="Gene3D" id="3.90.1750.10">
    <property type="entry name" value="Hect, E3 ligase catalytic domains"/>
    <property type="match status" value="1"/>
</dbReference>
<protein>
    <recommendedName>
        <fullName evidence="3">G2/M phase-specific E3 ubiquitin-protein ligase</fullName>
    </recommendedName>
</protein>
<keyword evidence="2" id="KW-1185">Reference proteome</keyword>
<organism evidence="1 2">
    <name type="scientific">Stylophora pistillata</name>
    <name type="common">Smooth cauliflower coral</name>
    <dbReference type="NCBI Taxonomy" id="50429"/>
    <lineage>
        <taxon>Eukaryota</taxon>
        <taxon>Metazoa</taxon>
        <taxon>Cnidaria</taxon>
        <taxon>Anthozoa</taxon>
        <taxon>Hexacorallia</taxon>
        <taxon>Scleractinia</taxon>
        <taxon>Astrocoeniina</taxon>
        <taxon>Pocilloporidae</taxon>
        <taxon>Stylophora</taxon>
    </lineage>
</organism>
<dbReference type="AlphaFoldDB" id="A0A2B4SZS8"/>
<evidence type="ECO:0000313" key="2">
    <source>
        <dbReference type="Proteomes" id="UP000225706"/>
    </source>
</evidence>
<reference evidence="2" key="1">
    <citation type="journal article" date="2017" name="bioRxiv">
        <title>Comparative analysis of the genomes of Stylophora pistillata and Acropora digitifera provides evidence for extensive differences between species of corals.</title>
        <authorList>
            <person name="Voolstra C.R."/>
            <person name="Li Y."/>
            <person name="Liew Y.J."/>
            <person name="Baumgarten S."/>
            <person name="Zoccola D."/>
            <person name="Flot J.-F."/>
            <person name="Tambutte S."/>
            <person name="Allemand D."/>
            <person name="Aranda M."/>
        </authorList>
    </citation>
    <scope>NUCLEOTIDE SEQUENCE [LARGE SCALE GENOMIC DNA]</scope>
</reference>
<proteinExistence type="predicted"/>
<accession>A0A2B4SZS8</accession>
<dbReference type="EMBL" id="LSMT01000002">
    <property type="protein sequence ID" value="PFX34816.1"/>
    <property type="molecule type" value="Genomic_DNA"/>
</dbReference>
<evidence type="ECO:0000313" key="1">
    <source>
        <dbReference type="EMBL" id="PFX34816.1"/>
    </source>
</evidence>
<sequence>MQVGTIDEVECYSSPQWSYQSVDSSFIDNGVESLSPSFTSASRETVRDSLLTYQDIGLAADALRESTMKKEAKDESVHQILNRLKVSMKPYVCSEKLKVDREDTVMDFFQFYKSVHFDPVIPIKVQINGEPAVDTGGLLRQVFTDVFAELASGSSCLRLFRGMLARLTPVYSTEHLLTGVFKVLGKMIAHSLIQGGPGFPYLTPGIYWYIATGDLSEAVGRSSFVDIGDSELAGFVERIKDGSADELWEISQDDSFLRFMQECGQSRNLTEQNNSDEVTPTSVKSLLKPPVTDDTQVKNVMQMLYSFIQNSSVDDLYDFLSFTTVSRSSTSIFVPGSIAVSVGNTEAIFASTCTLELKLPSGFASYPEFESFMRAVFRGKKIGVGCGGGVSLYMGGEDSFVVVVDDLFCIVYAAATNFDCVSVENSAELMIFGEVFVNQREEFVSNVSAGVLGERQVVPEDVVALANLATLCVRWFVVECVAVTTGVYSYYHH</sequence>
<comment type="caution">
    <text evidence="1">The sequence shown here is derived from an EMBL/GenBank/DDBJ whole genome shotgun (WGS) entry which is preliminary data.</text>
</comment>
<dbReference type="Proteomes" id="UP000225706">
    <property type="component" value="Unassembled WGS sequence"/>
</dbReference>
<dbReference type="SUPFAM" id="SSF56204">
    <property type="entry name" value="Hect, E3 ligase catalytic domain"/>
    <property type="match status" value="1"/>
</dbReference>
<gene>
    <name evidence="1" type="ORF">AWC38_SpisGene329</name>
</gene>